<reference evidence="12" key="1">
    <citation type="journal article" date="2023" name="Mol. Phylogenet. Evol.">
        <title>Genome-scale phylogeny and comparative genomics of the fungal order Sordariales.</title>
        <authorList>
            <person name="Hensen N."/>
            <person name="Bonometti L."/>
            <person name="Westerberg I."/>
            <person name="Brannstrom I.O."/>
            <person name="Guillou S."/>
            <person name="Cros-Aarteil S."/>
            <person name="Calhoun S."/>
            <person name="Haridas S."/>
            <person name="Kuo A."/>
            <person name="Mondo S."/>
            <person name="Pangilinan J."/>
            <person name="Riley R."/>
            <person name="LaButti K."/>
            <person name="Andreopoulos B."/>
            <person name="Lipzen A."/>
            <person name="Chen C."/>
            <person name="Yan M."/>
            <person name="Daum C."/>
            <person name="Ng V."/>
            <person name="Clum A."/>
            <person name="Steindorff A."/>
            <person name="Ohm R.A."/>
            <person name="Martin F."/>
            <person name="Silar P."/>
            <person name="Natvig D.O."/>
            <person name="Lalanne C."/>
            <person name="Gautier V."/>
            <person name="Ament-Velasquez S.L."/>
            <person name="Kruys A."/>
            <person name="Hutchinson M.I."/>
            <person name="Powell A.J."/>
            <person name="Barry K."/>
            <person name="Miller A.N."/>
            <person name="Grigoriev I.V."/>
            <person name="Debuchy R."/>
            <person name="Gladieux P."/>
            <person name="Hiltunen Thoren M."/>
            <person name="Johannesson H."/>
        </authorList>
    </citation>
    <scope>NUCLEOTIDE SEQUENCE</scope>
    <source>
        <strain evidence="12">CBS 168.71</strain>
    </source>
</reference>
<dbReference type="SUPFAM" id="SSF52540">
    <property type="entry name" value="P-loop containing nucleoside triphosphate hydrolases"/>
    <property type="match status" value="2"/>
</dbReference>
<dbReference type="PANTHER" id="PTHR24223">
    <property type="entry name" value="ATP-BINDING CASSETTE SUB-FAMILY C"/>
    <property type="match status" value="1"/>
</dbReference>
<keyword evidence="8" id="KW-0325">Glycoprotein</keyword>
<dbReference type="SMART" id="SM00382">
    <property type="entry name" value="AAA"/>
    <property type="match status" value="2"/>
</dbReference>
<evidence type="ECO:0000313" key="13">
    <source>
        <dbReference type="Proteomes" id="UP001278766"/>
    </source>
</evidence>
<keyword evidence="3 9" id="KW-0812">Transmembrane</keyword>
<reference evidence="12" key="2">
    <citation type="submission" date="2023-06" db="EMBL/GenBank/DDBJ databases">
        <authorList>
            <consortium name="Lawrence Berkeley National Laboratory"/>
            <person name="Haridas S."/>
            <person name="Hensen N."/>
            <person name="Bonometti L."/>
            <person name="Westerberg I."/>
            <person name="Brannstrom I.O."/>
            <person name="Guillou S."/>
            <person name="Cros-Aarteil S."/>
            <person name="Calhoun S."/>
            <person name="Kuo A."/>
            <person name="Mondo S."/>
            <person name="Pangilinan J."/>
            <person name="Riley R."/>
            <person name="Labutti K."/>
            <person name="Andreopoulos B."/>
            <person name="Lipzen A."/>
            <person name="Chen C."/>
            <person name="Yanf M."/>
            <person name="Daum C."/>
            <person name="Ng V."/>
            <person name="Clum A."/>
            <person name="Steindorff A."/>
            <person name="Ohm R."/>
            <person name="Martin F."/>
            <person name="Silar P."/>
            <person name="Natvig D."/>
            <person name="Lalanne C."/>
            <person name="Gautier V."/>
            <person name="Ament-Velasquez S.L."/>
            <person name="Kruys A."/>
            <person name="Hutchinson M.I."/>
            <person name="Powell A.J."/>
            <person name="Barry K."/>
            <person name="Miller A.N."/>
            <person name="Grigoriev I.V."/>
            <person name="Debuchy R."/>
            <person name="Gladieux P."/>
            <person name="Thoren M.H."/>
            <person name="Johannesson H."/>
        </authorList>
    </citation>
    <scope>NUCLEOTIDE SEQUENCE</scope>
    <source>
        <strain evidence="12">CBS 168.71</strain>
    </source>
</reference>
<dbReference type="CDD" id="cd18580">
    <property type="entry name" value="ABC_6TM_ABCC_D2"/>
    <property type="match status" value="1"/>
</dbReference>
<dbReference type="Pfam" id="PF00005">
    <property type="entry name" value="ABC_tran"/>
    <property type="match status" value="2"/>
</dbReference>
<dbReference type="RefSeq" id="XP_062657193.1">
    <property type="nucleotide sequence ID" value="XM_062801332.1"/>
</dbReference>
<protein>
    <submittedName>
        <fullName evidence="12">Multidrug resistance protein MDR</fullName>
    </submittedName>
</protein>
<feature type="transmembrane region" description="Helical" evidence="9">
    <location>
        <begin position="524"/>
        <end position="543"/>
    </location>
</feature>
<evidence type="ECO:0000256" key="6">
    <source>
        <dbReference type="ARBA" id="ARBA00022989"/>
    </source>
</evidence>
<evidence type="ECO:0000259" key="11">
    <source>
        <dbReference type="PROSITE" id="PS50929"/>
    </source>
</evidence>
<dbReference type="PROSITE" id="PS50893">
    <property type="entry name" value="ABC_TRANSPORTER_2"/>
    <property type="match status" value="2"/>
</dbReference>
<feature type="transmembrane region" description="Helical" evidence="9">
    <location>
        <begin position="276"/>
        <end position="296"/>
    </location>
</feature>
<sequence length="1444" mass="156992">MASSCGFDKDLVFGPVVDGCRRMFDFTLVFEEAILTLLPSTLGFIWAAIALLRLARRQRTDVVLVTWRETANTCIALLVVLVQAAIAIVTSLNPIIKTPMTVPTGVLSSLLSSLVLALFYYRTPRSCRPSSVIAAILGLSLPSEAARCRSYWLLREKLPASLLLARIGLKAVLFLLEDLRKPARGAVEKSSEEKGGVIEKSLFQWLVPLLLAGYRKPLESEDLRPVDGVMYSASLETRFEPILTIKHTDAVTSNGLVLLTLKCLGPALWYPLLPRVALIAFGVAQSFLTGSLLNYLQAGDSLPDSHGYGLIGATALTYVGTALVTGWYWHHVYRSSTIARGGLVMAVFSKMLRLPEDASTESKAMTLMVADVQRIATGLSYLHELWATIIEAAVFTYLLHDRVGHSSLVVIGLAIVCMLLSSVISKSASRAQQKWLNAVQSRLRATQKMLSSLKAIKMMGMESRVHGLVSSLRLDEMRAAKPFRKLLTMTAVLSYATLTLSPLLVFGVYLAVTGMDSSAVDAPRMFTSLVLIALLASPLIHLFQALPTLGAAYGCFQRLHDFLSLEERPPVGDGDPTVLLPPDVVVSIRNASPGYDLTKPLLHDVRLDLKKGKHVVILGAVGTGKTLLLKSILGEAYDLGGKVHSSTSSFAYCSQNPWLENISAESNWIQHAEGDADWLKRVLYACALDDVVKLSDYSSGKIGSGGTRLSGGQRQRLAIARAVALNREILILDDVFSALDPTTKSKIVNRLLGPNGLVRSCQMTVISTTHDRSMLALADEAYEIDATGHLRRINVTIRPQKYEEEEMEIRPFPSLLPIKADEKTTLPPTVTATESASPTEVERNCSHNDRGPAVTDRQVYKTYAESMGLWHALVFLVAGVVFGVALKLPDLWIQWWTDALRTPSHRPNNFWLGVYGLLTGMPLFILAIWVAHLMLVVVPISGVALHTDLLSTVIAAAFPSISRVDTGHLLNRFNQDLMFIDTTLPLALFNTSSELFTGLVQIILIALASLQALSVLPPLFAALYLIQRFYLRTSKQLRLLELETKADLHTKLAETAAGITTIRAHAWTPSVRASFAASLDRSQEGFYLLYAVQRWLQLVLGLVVAGLVLIVTGVAVRLNMEAGKVAAVGALGVALTNATSVGETLTNFIVSWTSLETALGAVARVVAFKRDTRREGVGGGGVGEYMQVPDSWPQTGEVEFVNVWASYGTADDAGLPGGDGDGSSESAWGLKGVSVTFKAGSKVAICGATGSGKSTMLLAILGMIDISAGSVMVDGVSISQLPPAALRQRFEVISQDYFSCAQTVREELDPDGKFSDEEIRHTLQECGLWDKICDSTGLTGPREELNLSNGESQLLCLARVMLGSTQHPEGILLLDEATSSLDAETDDRIHRLVLEKLGRKTTLSVSHRPETAARFEEMVVMDNGIIVDRGKTSEVMKRCELFSQ</sequence>
<dbReference type="CDD" id="cd18579">
    <property type="entry name" value="ABC_6TM_ABCC_D1"/>
    <property type="match status" value="1"/>
</dbReference>
<dbReference type="EMBL" id="JAUEPN010000006">
    <property type="protein sequence ID" value="KAK3293679.1"/>
    <property type="molecule type" value="Genomic_DNA"/>
</dbReference>
<feature type="transmembrane region" description="Helical" evidence="9">
    <location>
        <begin position="486"/>
        <end position="512"/>
    </location>
</feature>
<feature type="transmembrane region" description="Helical" evidence="9">
    <location>
        <begin position="943"/>
        <end position="961"/>
    </location>
</feature>
<dbReference type="GO" id="GO:0016887">
    <property type="term" value="F:ATP hydrolysis activity"/>
    <property type="evidence" value="ECO:0007669"/>
    <property type="project" value="InterPro"/>
</dbReference>
<dbReference type="Proteomes" id="UP001278766">
    <property type="component" value="Unassembled WGS sequence"/>
</dbReference>
<dbReference type="InterPro" id="IPR011527">
    <property type="entry name" value="ABC1_TM_dom"/>
</dbReference>
<dbReference type="Gene3D" id="3.40.50.300">
    <property type="entry name" value="P-loop containing nucleotide triphosphate hydrolases"/>
    <property type="match status" value="2"/>
</dbReference>
<dbReference type="Pfam" id="PF00664">
    <property type="entry name" value="ABC_membrane"/>
    <property type="match status" value="2"/>
</dbReference>
<feature type="domain" description="ABC transporter" evidence="10">
    <location>
        <begin position="586"/>
        <end position="812"/>
    </location>
</feature>
<feature type="transmembrane region" description="Helical" evidence="9">
    <location>
        <begin position="375"/>
        <end position="399"/>
    </location>
</feature>
<accession>A0AAE0HBU9</accession>
<feature type="transmembrane region" description="Helical" evidence="9">
    <location>
        <begin position="308"/>
        <end position="329"/>
    </location>
</feature>
<dbReference type="InterPro" id="IPR036640">
    <property type="entry name" value="ABC1_TM_sf"/>
</dbReference>
<dbReference type="PROSITE" id="PS50929">
    <property type="entry name" value="ABC_TM1F"/>
    <property type="match status" value="2"/>
</dbReference>
<keyword evidence="13" id="KW-1185">Reference proteome</keyword>
<evidence type="ECO:0000256" key="2">
    <source>
        <dbReference type="ARBA" id="ARBA00022448"/>
    </source>
</evidence>
<feature type="transmembrane region" description="Helical" evidence="9">
    <location>
        <begin position="1095"/>
        <end position="1116"/>
    </location>
</feature>
<dbReference type="GeneID" id="87838280"/>
<evidence type="ECO:0000256" key="8">
    <source>
        <dbReference type="ARBA" id="ARBA00023180"/>
    </source>
</evidence>
<dbReference type="FunFam" id="1.20.1560.10:FF:000055">
    <property type="entry name" value="ABC multidrug transporter (Eurofung)"/>
    <property type="match status" value="1"/>
</dbReference>
<evidence type="ECO:0000259" key="10">
    <source>
        <dbReference type="PROSITE" id="PS50893"/>
    </source>
</evidence>
<feature type="domain" description="ABC transmembrane type-1" evidence="11">
    <location>
        <begin position="873"/>
        <end position="1157"/>
    </location>
</feature>
<dbReference type="InterPro" id="IPR044746">
    <property type="entry name" value="ABCC_6TM_D1"/>
</dbReference>
<feature type="domain" description="ABC transmembrane type-1" evidence="11">
    <location>
        <begin position="276"/>
        <end position="551"/>
    </location>
</feature>
<dbReference type="InterPro" id="IPR027417">
    <property type="entry name" value="P-loop_NTPase"/>
</dbReference>
<feature type="transmembrane region" description="Helical" evidence="9">
    <location>
        <begin position="102"/>
        <end position="121"/>
    </location>
</feature>
<evidence type="ECO:0000256" key="4">
    <source>
        <dbReference type="ARBA" id="ARBA00022741"/>
    </source>
</evidence>
<feature type="transmembrane region" description="Helical" evidence="9">
    <location>
        <begin position="999"/>
        <end position="1026"/>
    </location>
</feature>
<gene>
    <name evidence="12" type="ORF">B0H64DRAFT_346375</name>
</gene>
<dbReference type="InterPro" id="IPR003593">
    <property type="entry name" value="AAA+_ATPase"/>
</dbReference>
<dbReference type="InterPro" id="IPR003439">
    <property type="entry name" value="ABC_transporter-like_ATP-bd"/>
</dbReference>
<feature type="domain" description="ABC transporter" evidence="10">
    <location>
        <begin position="1198"/>
        <end position="1441"/>
    </location>
</feature>
<evidence type="ECO:0000313" key="12">
    <source>
        <dbReference type="EMBL" id="KAK3293679.1"/>
    </source>
</evidence>
<evidence type="ECO:0000256" key="7">
    <source>
        <dbReference type="ARBA" id="ARBA00023136"/>
    </source>
</evidence>
<dbReference type="GO" id="GO:0016020">
    <property type="term" value="C:membrane"/>
    <property type="evidence" value="ECO:0007669"/>
    <property type="project" value="UniProtKB-SubCell"/>
</dbReference>
<keyword evidence="4" id="KW-0547">Nucleotide-binding</keyword>
<keyword evidence="7 9" id="KW-0472">Membrane</keyword>
<name>A0AAE0HBU9_9PEZI</name>
<feature type="transmembrane region" description="Helical" evidence="9">
    <location>
        <begin position="33"/>
        <end position="54"/>
    </location>
</feature>
<keyword evidence="6 9" id="KW-1133">Transmembrane helix</keyword>
<evidence type="ECO:0000256" key="3">
    <source>
        <dbReference type="ARBA" id="ARBA00022692"/>
    </source>
</evidence>
<feature type="transmembrane region" description="Helical" evidence="9">
    <location>
        <begin position="405"/>
        <end position="424"/>
    </location>
</feature>
<dbReference type="GO" id="GO:0140359">
    <property type="term" value="F:ABC-type transporter activity"/>
    <property type="evidence" value="ECO:0007669"/>
    <property type="project" value="InterPro"/>
</dbReference>
<comment type="caution">
    <text evidence="12">The sequence shown here is derived from an EMBL/GenBank/DDBJ whole genome shotgun (WGS) entry which is preliminary data.</text>
</comment>
<dbReference type="InterPro" id="IPR044726">
    <property type="entry name" value="ABCC_6TM_D2"/>
</dbReference>
<feature type="transmembrane region" description="Helical" evidence="9">
    <location>
        <begin position="867"/>
        <end position="886"/>
    </location>
</feature>
<keyword evidence="2" id="KW-0813">Transport</keyword>
<evidence type="ECO:0000256" key="1">
    <source>
        <dbReference type="ARBA" id="ARBA00004141"/>
    </source>
</evidence>
<proteinExistence type="predicted"/>
<organism evidence="12 13">
    <name type="scientific">Chaetomium fimeti</name>
    <dbReference type="NCBI Taxonomy" id="1854472"/>
    <lineage>
        <taxon>Eukaryota</taxon>
        <taxon>Fungi</taxon>
        <taxon>Dikarya</taxon>
        <taxon>Ascomycota</taxon>
        <taxon>Pezizomycotina</taxon>
        <taxon>Sordariomycetes</taxon>
        <taxon>Sordariomycetidae</taxon>
        <taxon>Sordariales</taxon>
        <taxon>Chaetomiaceae</taxon>
        <taxon>Chaetomium</taxon>
    </lineage>
</organism>
<dbReference type="GO" id="GO:0005524">
    <property type="term" value="F:ATP binding"/>
    <property type="evidence" value="ECO:0007669"/>
    <property type="project" value="UniProtKB-KW"/>
</dbReference>
<comment type="subcellular location">
    <subcellularLocation>
        <location evidence="1">Membrane</location>
        <topology evidence="1">Multi-pass membrane protein</topology>
    </subcellularLocation>
</comment>
<dbReference type="InterPro" id="IPR017871">
    <property type="entry name" value="ABC_transporter-like_CS"/>
</dbReference>
<dbReference type="InterPro" id="IPR050173">
    <property type="entry name" value="ABC_transporter_C-like"/>
</dbReference>
<dbReference type="PANTHER" id="PTHR24223:SF399">
    <property type="entry name" value="ABC TRANSPORTER ATNG"/>
    <property type="match status" value="1"/>
</dbReference>
<evidence type="ECO:0000256" key="5">
    <source>
        <dbReference type="ARBA" id="ARBA00022840"/>
    </source>
</evidence>
<dbReference type="SUPFAM" id="SSF90123">
    <property type="entry name" value="ABC transporter transmembrane region"/>
    <property type="match status" value="2"/>
</dbReference>
<dbReference type="Gene3D" id="1.20.1560.10">
    <property type="entry name" value="ABC transporter type 1, transmembrane domain"/>
    <property type="match status" value="2"/>
</dbReference>
<feature type="transmembrane region" description="Helical" evidence="9">
    <location>
        <begin position="910"/>
        <end position="931"/>
    </location>
</feature>
<evidence type="ECO:0000256" key="9">
    <source>
        <dbReference type="SAM" id="Phobius"/>
    </source>
</evidence>
<dbReference type="PROSITE" id="PS00211">
    <property type="entry name" value="ABC_TRANSPORTER_1"/>
    <property type="match status" value="1"/>
</dbReference>
<keyword evidence="5" id="KW-0067">ATP-binding</keyword>
<feature type="transmembrane region" description="Helical" evidence="9">
    <location>
        <begin position="75"/>
        <end position="96"/>
    </location>
</feature>